<dbReference type="GO" id="GO:0003723">
    <property type="term" value="F:RNA binding"/>
    <property type="evidence" value="ECO:0007669"/>
    <property type="project" value="UniProtKB-KW"/>
</dbReference>
<dbReference type="InterPro" id="IPR022776">
    <property type="entry name" value="TRM13/UPF0224_CHHC_Znf_dom"/>
</dbReference>
<evidence type="ECO:0000256" key="2">
    <source>
        <dbReference type="ARBA" id="ARBA00004604"/>
    </source>
</evidence>
<evidence type="ECO:0000256" key="4">
    <source>
        <dbReference type="ARBA" id="ARBA00018162"/>
    </source>
</evidence>
<dbReference type="Pfam" id="PF03657">
    <property type="entry name" value="UPF0113"/>
    <property type="match status" value="1"/>
</dbReference>
<organism evidence="13">
    <name type="scientific">Timema monikensis</name>
    <dbReference type="NCBI Taxonomy" id="170555"/>
    <lineage>
        <taxon>Eukaryota</taxon>
        <taxon>Metazoa</taxon>
        <taxon>Ecdysozoa</taxon>
        <taxon>Arthropoda</taxon>
        <taxon>Hexapoda</taxon>
        <taxon>Insecta</taxon>
        <taxon>Pterygota</taxon>
        <taxon>Neoptera</taxon>
        <taxon>Polyneoptera</taxon>
        <taxon>Phasmatodea</taxon>
        <taxon>Timematodea</taxon>
        <taxon>Timematoidea</taxon>
        <taxon>Timematidae</taxon>
        <taxon>Timema</taxon>
    </lineage>
</organism>
<dbReference type="GO" id="GO:0042254">
    <property type="term" value="P:ribosome biogenesis"/>
    <property type="evidence" value="ECO:0007669"/>
    <property type="project" value="UniProtKB-KW"/>
</dbReference>
<keyword evidence="9" id="KW-0694">RNA-binding</keyword>
<dbReference type="EMBL" id="OB797025">
    <property type="protein sequence ID" value="CAD7434014.1"/>
    <property type="molecule type" value="Genomic_DNA"/>
</dbReference>
<dbReference type="GO" id="GO:0005730">
    <property type="term" value="C:nucleolus"/>
    <property type="evidence" value="ECO:0007669"/>
    <property type="project" value="UniProtKB-SubCell"/>
</dbReference>
<keyword evidence="7" id="KW-0863">Zinc-finger</keyword>
<dbReference type="FunFam" id="3.10.450.220:FF:000001">
    <property type="entry name" value="60S ribosome subunit biogenesis protein NIP7 homolog"/>
    <property type="match status" value="1"/>
</dbReference>
<evidence type="ECO:0000256" key="11">
    <source>
        <dbReference type="SAM" id="MobiDB-lite"/>
    </source>
</evidence>
<comment type="function">
    <text evidence="1">Required for proper 34S pre-rRNA processing and 60S ribosome subunit assembly.</text>
</comment>
<evidence type="ECO:0000256" key="1">
    <source>
        <dbReference type="ARBA" id="ARBA00004087"/>
    </source>
</evidence>
<dbReference type="Pfam" id="PF17833">
    <property type="entry name" value="pre-PUA_NIP7"/>
    <property type="match status" value="1"/>
</dbReference>
<dbReference type="Gene3D" id="3.10.450.220">
    <property type="match status" value="1"/>
</dbReference>
<evidence type="ECO:0000256" key="6">
    <source>
        <dbReference type="ARBA" id="ARBA00022723"/>
    </source>
</evidence>
<protein>
    <recommendedName>
        <fullName evidence="4">60S ribosome subunit biogenesis protein NIP7 homolog</fullName>
    </recommendedName>
</protein>
<dbReference type="InterPro" id="IPR036974">
    <property type="entry name" value="PUA_sf"/>
</dbReference>
<accession>A0A7R9EHD1</accession>
<dbReference type="Pfam" id="PF05253">
    <property type="entry name" value="zf-U11-48K"/>
    <property type="match status" value="2"/>
</dbReference>
<dbReference type="InterPro" id="IPR015947">
    <property type="entry name" value="PUA-like_sf"/>
</dbReference>
<evidence type="ECO:0000256" key="3">
    <source>
        <dbReference type="ARBA" id="ARBA00009895"/>
    </source>
</evidence>
<evidence type="ECO:0000313" key="13">
    <source>
        <dbReference type="EMBL" id="CAD7434014.1"/>
    </source>
</evidence>
<name>A0A7R9EHD1_9NEOP</name>
<evidence type="ECO:0000256" key="7">
    <source>
        <dbReference type="ARBA" id="ARBA00022771"/>
    </source>
</evidence>
<dbReference type="PROSITE" id="PS50890">
    <property type="entry name" value="PUA"/>
    <property type="match status" value="1"/>
</dbReference>
<dbReference type="SMART" id="SM00359">
    <property type="entry name" value="PUA"/>
    <property type="match status" value="1"/>
</dbReference>
<evidence type="ECO:0000256" key="10">
    <source>
        <dbReference type="ARBA" id="ARBA00023242"/>
    </source>
</evidence>
<dbReference type="Gene3D" id="2.30.130.10">
    <property type="entry name" value="PUA domain"/>
    <property type="match status" value="1"/>
</dbReference>
<dbReference type="InterPro" id="IPR002478">
    <property type="entry name" value="PUA"/>
</dbReference>
<dbReference type="InterPro" id="IPR040598">
    <property type="entry name" value="NIP7_N"/>
</dbReference>
<dbReference type="SUPFAM" id="SSF57667">
    <property type="entry name" value="beta-beta-alpha zinc fingers"/>
    <property type="match status" value="1"/>
</dbReference>
<dbReference type="SUPFAM" id="SSF88697">
    <property type="entry name" value="PUA domain-like"/>
    <property type="match status" value="1"/>
</dbReference>
<evidence type="ECO:0000256" key="8">
    <source>
        <dbReference type="ARBA" id="ARBA00022833"/>
    </source>
</evidence>
<evidence type="ECO:0000256" key="9">
    <source>
        <dbReference type="ARBA" id="ARBA00022884"/>
    </source>
</evidence>
<proteinExistence type="inferred from homology"/>
<reference evidence="13" key="1">
    <citation type="submission" date="2020-11" db="EMBL/GenBank/DDBJ databases">
        <authorList>
            <person name="Tran Van P."/>
        </authorList>
    </citation>
    <scope>NUCLEOTIDE SEQUENCE</scope>
</reference>
<evidence type="ECO:0000259" key="12">
    <source>
        <dbReference type="PROSITE" id="PS51800"/>
    </source>
</evidence>
<dbReference type="FunFam" id="2.30.130.10:FF:000002">
    <property type="entry name" value="60S ribosome subunit biogenesis protein NIP7 homolog"/>
    <property type="match status" value="1"/>
</dbReference>
<keyword evidence="8" id="KW-0862">Zinc</keyword>
<dbReference type="InterPro" id="IPR055359">
    <property type="entry name" value="Nip7_N_euk"/>
</dbReference>
<dbReference type="SUPFAM" id="SSF88802">
    <property type="entry name" value="Pre-PUA domain"/>
    <property type="match status" value="1"/>
</dbReference>
<comment type="subcellular location">
    <subcellularLocation>
        <location evidence="2">Nucleus</location>
        <location evidence="2">Nucleolus</location>
    </subcellularLocation>
</comment>
<dbReference type="PROSITE" id="PS51800">
    <property type="entry name" value="ZF_CHHC_U11_48K"/>
    <property type="match status" value="1"/>
</dbReference>
<feature type="domain" description="CHHC U11-48K-type" evidence="12">
    <location>
        <begin position="7"/>
        <end position="34"/>
    </location>
</feature>
<feature type="region of interest" description="Disordered" evidence="11">
    <location>
        <begin position="280"/>
        <end position="302"/>
    </location>
</feature>
<evidence type="ECO:0000256" key="5">
    <source>
        <dbReference type="ARBA" id="ARBA00022517"/>
    </source>
</evidence>
<sequence length="469" mass="52676">MQTHDPLVQCPFEKSHMIFKSRLITHLTKCQKNHMGEGKIPCPLNATHFVQEQLMTYHMSFECTDRGGIERLQYQIEAPANTYFPPVEEPTLPPAEENWDSSDAPTYDLEQALSERAPVLRSLNVAPKAVRRNFHRQQRLIFSAGGHDNIKPEPAPIGVTLRQPRNDANAMIRQMVIGRGQPVGGSREPTLAGSVASVAMDTSVPHTKGRGVGPVKKLQVENVTSIAVGRGRAVRLSKMMLSLPLTKTYPSPEQWSLSRKQFWLETLQVNQHLKQLKDVPKKKLRISPESNPSDDSDYSQQDSDKELVIGANVKLLIDRPDGTYCFRQKKERVYYISEKNLQLALTIAPEHLVSFGTCFGKFTKTGKFRLHITALSYLAPYAQYKIWLKPSAEQQFLYGHHILKSGLGRITENTPKYHGVIVLSMNDLPLGFGVAAKTTAECKHADPMAIVSFHQADIGEYIRSEDTLI</sequence>
<keyword evidence="6" id="KW-0479">Metal-binding</keyword>
<dbReference type="CDD" id="cd21146">
    <property type="entry name" value="Nip7_N_euk"/>
    <property type="match status" value="1"/>
</dbReference>
<gene>
    <name evidence="13" type="ORF">TMSB3V08_LOCUS10677</name>
</gene>
<dbReference type="InterPro" id="IPR036236">
    <property type="entry name" value="Znf_C2H2_sf"/>
</dbReference>
<dbReference type="GO" id="GO:0008270">
    <property type="term" value="F:zinc ion binding"/>
    <property type="evidence" value="ECO:0007669"/>
    <property type="project" value="UniProtKB-KW"/>
</dbReference>
<dbReference type="CDD" id="cd21151">
    <property type="entry name" value="PUA_Nip7-like"/>
    <property type="match status" value="1"/>
</dbReference>
<dbReference type="PANTHER" id="PTHR23415">
    <property type="entry name" value="CYCLIN-DEPENDENT KINASES REGULATORY SUBUNIT/60S RIBOSOME SUBUNIT BIOGENESIS PROTEIN NIP7"/>
    <property type="match status" value="1"/>
</dbReference>
<keyword evidence="10" id="KW-0539">Nucleus</keyword>
<keyword evidence="5" id="KW-0690">Ribosome biogenesis</keyword>
<dbReference type="AlphaFoldDB" id="A0A7R9EHD1"/>
<dbReference type="InterPro" id="IPR005155">
    <property type="entry name" value="UPF0113_PUA"/>
</dbReference>
<comment type="similarity">
    <text evidence="3">Belongs to the NIP7 family.</text>
</comment>